<evidence type="ECO:0000313" key="2">
    <source>
        <dbReference type="Proteomes" id="UP001190700"/>
    </source>
</evidence>
<keyword evidence="2" id="KW-1185">Reference proteome</keyword>
<sequence>MDEAWYSGTVDVTSAEGLTHISYDEGGGLWGPDGGQLPAKGRGVSRAVKGMSSLRVQAADEQGEERTVWTWFPTRHVSVVHACGLGMHHVGRAEMELLRACTYVVFAFRTFGRPDTGVSILREHISVSEDVISERSATERRQLPEAAVGARLAPVGAGQWLGAVGAGQAGLCPGGELLGPQHPQGCLKPVPRQLLGVFVTDSGKRQN</sequence>
<proteinExistence type="predicted"/>
<dbReference type="EMBL" id="LGRX02018173">
    <property type="protein sequence ID" value="KAK3260102.1"/>
    <property type="molecule type" value="Genomic_DNA"/>
</dbReference>
<gene>
    <name evidence="1" type="ORF">CYMTET_30927</name>
</gene>
<accession>A0AAE0KTF1</accession>
<comment type="caution">
    <text evidence="1">The sequence shown here is derived from an EMBL/GenBank/DDBJ whole genome shotgun (WGS) entry which is preliminary data.</text>
</comment>
<protein>
    <submittedName>
        <fullName evidence="1">Uncharacterized protein</fullName>
    </submittedName>
</protein>
<dbReference type="AlphaFoldDB" id="A0AAE0KTF1"/>
<dbReference type="Proteomes" id="UP001190700">
    <property type="component" value="Unassembled WGS sequence"/>
</dbReference>
<organism evidence="1 2">
    <name type="scientific">Cymbomonas tetramitiformis</name>
    <dbReference type="NCBI Taxonomy" id="36881"/>
    <lineage>
        <taxon>Eukaryota</taxon>
        <taxon>Viridiplantae</taxon>
        <taxon>Chlorophyta</taxon>
        <taxon>Pyramimonadophyceae</taxon>
        <taxon>Pyramimonadales</taxon>
        <taxon>Pyramimonadaceae</taxon>
        <taxon>Cymbomonas</taxon>
    </lineage>
</organism>
<name>A0AAE0KTF1_9CHLO</name>
<reference evidence="1 2" key="1">
    <citation type="journal article" date="2015" name="Genome Biol. Evol.">
        <title>Comparative Genomics of a Bacterivorous Green Alga Reveals Evolutionary Causalities and Consequences of Phago-Mixotrophic Mode of Nutrition.</title>
        <authorList>
            <person name="Burns J.A."/>
            <person name="Paasch A."/>
            <person name="Narechania A."/>
            <person name="Kim E."/>
        </authorList>
    </citation>
    <scope>NUCLEOTIDE SEQUENCE [LARGE SCALE GENOMIC DNA]</scope>
    <source>
        <strain evidence="1 2">PLY_AMNH</strain>
    </source>
</reference>
<evidence type="ECO:0000313" key="1">
    <source>
        <dbReference type="EMBL" id="KAK3260102.1"/>
    </source>
</evidence>